<dbReference type="EMBL" id="HACG01051698">
    <property type="protein sequence ID" value="CEK98569.1"/>
    <property type="molecule type" value="Transcribed_RNA"/>
</dbReference>
<organism evidence="1">
    <name type="scientific">Arion vulgaris</name>
    <dbReference type="NCBI Taxonomy" id="1028688"/>
    <lineage>
        <taxon>Eukaryota</taxon>
        <taxon>Metazoa</taxon>
        <taxon>Spiralia</taxon>
        <taxon>Lophotrochozoa</taxon>
        <taxon>Mollusca</taxon>
        <taxon>Gastropoda</taxon>
        <taxon>Heterobranchia</taxon>
        <taxon>Euthyneura</taxon>
        <taxon>Panpulmonata</taxon>
        <taxon>Eupulmonata</taxon>
        <taxon>Stylommatophora</taxon>
        <taxon>Helicina</taxon>
        <taxon>Arionoidea</taxon>
        <taxon>Arionidae</taxon>
        <taxon>Arion</taxon>
    </lineage>
</organism>
<sequence length="76" mass="8497">CSPHRGLYSKVHFNLCKENVYSSPHLVEHRVSTVVCNFSQSLTFSIMASLESPASIITSRRLPSPGLLRMLSFPFS</sequence>
<name>A0A0B7BZD8_9EUPU</name>
<evidence type="ECO:0000313" key="1">
    <source>
        <dbReference type="EMBL" id="CEK98569.1"/>
    </source>
</evidence>
<protein>
    <submittedName>
        <fullName evidence="1">Uncharacterized protein</fullName>
    </submittedName>
</protein>
<dbReference type="AlphaFoldDB" id="A0A0B7BZD8"/>
<proteinExistence type="predicted"/>
<accession>A0A0B7BZD8</accession>
<gene>
    <name evidence="1" type="primary">ORF219062</name>
</gene>
<feature type="non-terminal residue" evidence="1">
    <location>
        <position position="1"/>
    </location>
</feature>
<reference evidence="1" key="1">
    <citation type="submission" date="2014-12" db="EMBL/GenBank/DDBJ databases">
        <title>Insight into the proteome of Arion vulgaris.</title>
        <authorList>
            <person name="Aradska J."/>
            <person name="Bulat T."/>
            <person name="Smidak R."/>
            <person name="Sarate P."/>
            <person name="Gangsoo J."/>
            <person name="Sialana F."/>
            <person name="Bilban M."/>
            <person name="Lubec G."/>
        </authorList>
    </citation>
    <scope>NUCLEOTIDE SEQUENCE</scope>
    <source>
        <tissue evidence="1">Skin</tissue>
    </source>
</reference>